<dbReference type="AlphaFoldDB" id="A0A8S0T832"/>
<proteinExistence type="predicted"/>
<dbReference type="EMBL" id="CACTIH010005686">
    <property type="protein sequence ID" value="CAA3000349.1"/>
    <property type="molecule type" value="Genomic_DNA"/>
</dbReference>
<dbReference type="Proteomes" id="UP000594638">
    <property type="component" value="Unassembled WGS sequence"/>
</dbReference>
<evidence type="ECO:0000256" key="1">
    <source>
        <dbReference type="SAM" id="Phobius"/>
    </source>
</evidence>
<name>A0A8S0T832_OLEEU</name>
<evidence type="ECO:0000313" key="3">
    <source>
        <dbReference type="Proteomes" id="UP000594638"/>
    </source>
</evidence>
<keyword evidence="3" id="KW-1185">Reference proteome</keyword>
<protein>
    <submittedName>
        <fullName evidence="2">Uncharacterized protein</fullName>
    </submittedName>
</protein>
<keyword evidence="1" id="KW-0812">Transmembrane</keyword>
<evidence type="ECO:0000313" key="2">
    <source>
        <dbReference type="EMBL" id="CAA3000349.1"/>
    </source>
</evidence>
<keyword evidence="1" id="KW-1133">Transmembrane helix</keyword>
<accession>A0A8S0T832</accession>
<organism evidence="2 3">
    <name type="scientific">Olea europaea subsp. europaea</name>
    <dbReference type="NCBI Taxonomy" id="158383"/>
    <lineage>
        <taxon>Eukaryota</taxon>
        <taxon>Viridiplantae</taxon>
        <taxon>Streptophyta</taxon>
        <taxon>Embryophyta</taxon>
        <taxon>Tracheophyta</taxon>
        <taxon>Spermatophyta</taxon>
        <taxon>Magnoliopsida</taxon>
        <taxon>eudicotyledons</taxon>
        <taxon>Gunneridae</taxon>
        <taxon>Pentapetalae</taxon>
        <taxon>asterids</taxon>
        <taxon>lamiids</taxon>
        <taxon>Lamiales</taxon>
        <taxon>Oleaceae</taxon>
        <taxon>Oleeae</taxon>
        <taxon>Olea</taxon>
    </lineage>
</organism>
<keyword evidence="1" id="KW-0472">Membrane</keyword>
<dbReference type="OrthoDB" id="1731583at2759"/>
<sequence length="106" mass="10586">MFNRTQNIIFFGIKMARYYVVANGGNAASGGSLMFEGLGFMFMLGTIVMSLSILSMLTIGCGDCGDKPQTTSKKKRDSATAASAAAAGGTVAATAGSAGGGGVVCV</sequence>
<feature type="transmembrane region" description="Helical" evidence="1">
    <location>
        <begin position="38"/>
        <end position="59"/>
    </location>
</feature>
<reference evidence="2 3" key="1">
    <citation type="submission" date="2019-12" db="EMBL/GenBank/DDBJ databases">
        <authorList>
            <person name="Alioto T."/>
            <person name="Alioto T."/>
            <person name="Gomez Garrido J."/>
        </authorList>
    </citation>
    <scope>NUCLEOTIDE SEQUENCE [LARGE SCALE GENOMIC DNA]</scope>
</reference>
<gene>
    <name evidence="2" type="ORF">OLEA9_A050117</name>
</gene>
<dbReference type="Gramene" id="OE9A050117T1">
    <property type="protein sequence ID" value="OE9A050117C1"/>
    <property type="gene ID" value="OE9A050117"/>
</dbReference>
<comment type="caution">
    <text evidence="2">The sequence shown here is derived from an EMBL/GenBank/DDBJ whole genome shotgun (WGS) entry which is preliminary data.</text>
</comment>